<feature type="compositionally biased region" description="Basic and acidic residues" evidence="1">
    <location>
        <begin position="93"/>
        <end position="115"/>
    </location>
</feature>
<feature type="compositionally biased region" description="Basic and acidic residues" evidence="1">
    <location>
        <begin position="62"/>
        <end position="84"/>
    </location>
</feature>
<comment type="caution">
    <text evidence="2">The sequence shown here is derived from an EMBL/GenBank/DDBJ whole genome shotgun (WGS) entry which is preliminary data.</text>
</comment>
<accession>A0A176WK18</accession>
<gene>
    <name evidence="2" type="ORF">AXG93_3822s1550</name>
</gene>
<feature type="compositionally biased region" description="Polar residues" evidence="1">
    <location>
        <begin position="25"/>
        <end position="38"/>
    </location>
</feature>
<evidence type="ECO:0000313" key="3">
    <source>
        <dbReference type="Proteomes" id="UP000077202"/>
    </source>
</evidence>
<keyword evidence="3" id="KW-1185">Reference proteome</keyword>
<name>A0A176WK18_MARPO</name>
<feature type="compositionally biased region" description="Basic and acidic residues" evidence="1">
    <location>
        <begin position="43"/>
        <end position="55"/>
    </location>
</feature>
<reference evidence="2" key="1">
    <citation type="submission" date="2016-03" db="EMBL/GenBank/DDBJ databases">
        <title>Mechanisms controlling the formation of the plant cell surface in tip-growing cells are functionally conserved among land plants.</title>
        <authorList>
            <person name="Honkanen S."/>
            <person name="Jones V.A."/>
            <person name="Morieri G."/>
            <person name="Champion C."/>
            <person name="Hetherington A.J."/>
            <person name="Kelly S."/>
            <person name="Saint-Marcoux D."/>
            <person name="Proust H."/>
            <person name="Prescott H."/>
            <person name="Dolan L."/>
        </authorList>
    </citation>
    <scope>NUCLEOTIDE SEQUENCE [LARGE SCALE GENOMIC DNA]</scope>
    <source>
        <tissue evidence="2">Whole gametophyte</tissue>
    </source>
</reference>
<evidence type="ECO:0000256" key="1">
    <source>
        <dbReference type="SAM" id="MobiDB-lite"/>
    </source>
</evidence>
<sequence length="283" mass="31686">MTHMHALSKVNPQSRRKEVLDNAECNETTSQPQLSSDHWTAVEMHDTETKDEWPLKWRSSNVHKEKPLAEGEKEEDKTEMESSDQHSWSSGERTSDVREEIEKSSKFSHSNEEPSKQFAATVTEKPTLPLCQVSLETVEFDRGEGHLICKQKSAEFSLLDILSERLVSIVKFLDRKMVKYLVSASSAGSYVVLREFQLAEQMIGRLVAQEWMMVAEVAYSEDPLDTCEAARSLGTSGGTRVDGGCRSSLFGGSIRYLRGCQVFGALKRVGCRLQEVTISTVGS</sequence>
<dbReference type="EMBL" id="LVLJ01000653">
    <property type="protein sequence ID" value="OAE33497.1"/>
    <property type="molecule type" value="Genomic_DNA"/>
</dbReference>
<proteinExistence type="predicted"/>
<protein>
    <submittedName>
        <fullName evidence="2">Uncharacterized protein</fullName>
    </submittedName>
</protein>
<evidence type="ECO:0000313" key="2">
    <source>
        <dbReference type="EMBL" id="OAE33497.1"/>
    </source>
</evidence>
<feature type="region of interest" description="Disordered" evidence="1">
    <location>
        <begin position="1"/>
        <end position="121"/>
    </location>
</feature>
<organism evidence="2 3">
    <name type="scientific">Marchantia polymorpha subsp. ruderalis</name>
    <dbReference type="NCBI Taxonomy" id="1480154"/>
    <lineage>
        <taxon>Eukaryota</taxon>
        <taxon>Viridiplantae</taxon>
        <taxon>Streptophyta</taxon>
        <taxon>Embryophyta</taxon>
        <taxon>Marchantiophyta</taxon>
        <taxon>Marchantiopsida</taxon>
        <taxon>Marchantiidae</taxon>
        <taxon>Marchantiales</taxon>
        <taxon>Marchantiaceae</taxon>
        <taxon>Marchantia</taxon>
    </lineage>
</organism>
<dbReference type="AlphaFoldDB" id="A0A176WK18"/>
<dbReference type="Proteomes" id="UP000077202">
    <property type="component" value="Unassembled WGS sequence"/>
</dbReference>